<evidence type="ECO:0000256" key="2">
    <source>
        <dbReference type="ARBA" id="ARBA00023043"/>
    </source>
</evidence>
<reference evidence="4" key="2">
    <citation type="journal article" date="2007" name="Science">
        <title>Draft genome sequence of the sexually transmitted pathogen Trichomonas vaginalis.</title>
        <authorList>
            <person name="Carlton J.M."/>
            <person name="Hirt R.P."/>
            <person name="Silva J.C."/>
            <person name="Delcher A.L."/>
            <person name="Schatz M."/>
            <person name="Zhao Q."/>
            <person name="Wortman J.R."/>
            <person name="Bidwell S.L."/>
            <person name="Alsmark U.C.M."/>
            <person name="Besteiro S."/>
            <person name="Sicheritz-Ponten T."/>
            <person name="Noel C.J."/>
            <person name="Dacks J.B."/>
            <person name="Foster P.G."/>
            <person name="Simillion C."/>
            <person name="Van de Peer Y."/>
            <person name="Miranda-Saavedra D."/>
            <person name="Barton G.J."/>
            <person name="Westrop G.D."/>
            <person name="Mueller S."/>
            <person name="Dessi D."/>
            <person name="Fiori P.L."/>
            <person name="Ren Q."/>
            <person name="Paulsen I."/>
            <person name="Zhang H."/>
            <person name="Bastida-Corcuera F.D."/>
            <person name="Simoes-Barbosa A."/>
            <person name="Brown M.T."/>
            <person name="Hayes R.D."/>
            <person name="Mukherjee M."/>
            <person name="Okumura C.Y."/>
            <person name="Schneider R."/>
            <person name="Smith A.J."/>
            <person name="Vanacova S."/>
            <person name="Villalvazo M."/>
            <person name="Haas B.J."/>
            <person name="Pertea M."/>
            <person name="Feldblyum T.V."/>
            <person name="Utterback T.R."/>
            <person name="Shu C.L."/>
            <person name="Osoegawa K."/>
            <person name="de Jong P.J."/>
            <person name="Hrdy I."/>
            <person name="Horvathova L."/>
            <person name="Zubacova Z."/>
            <person name="Dolezal P."/>
            <person name="Malik S.B."/>
            <person name="Logsdon J.M. Jr."/>
            <person name="Henze K."/>
            <person name="Gupta A."/>
            <person name="Wang C.C."/>
            <person name="Dunne R.L."/>
            <person name="Upcroft J.A."/>
            <person name="Upcroft P."/>
            <person name="White O."/>
            <person name="Salzberg S.L."/>
            <person name="Tang P."/>
            <person name="Chiu C.-H."/>
            <person name="Lee Y.-S."/>
            <person name="Embley T.M."/>
            <person name="Coombs G.H."/>
            <person name="Mottram J.C."/>
            <person name="Tachezy J."/>
            <person name="Fraser-Liggett C.M."/>
            <person name="Johnson P.J."/>
        </authorList>
    </citation>
    <scope>NUCLEOTIDE SEQUENCE [LARGE SCALE GENOMIC DNA]</scope>
    <source>
        <strain evidence="4">G3</strain>
    </source>
</reference>
<evidence type="ECO:0000256" key="1">
    <source>
        <dbReference type="ARBA" id="ARBA00022737"/>
    </source>
</evidence>
<keyword evidence="5" id="KW-1185">Reference proteome</keyword>
<evidence type="ECO:0000256" key="3">
    <source>
        <dbReference type="PROSITE-ProRule" id="PRU00023"/>
    </source>
</evidence>
<keyword evidence="1" id="KW-0677">Repeat</keyword>
<dbReference type="RefSeq" id="XP_001324417.1">
    <property type="nucleotide sequence ID" value="XM_001324382.1"/>
</dbReference>
<dbReference type="EMBL" id="DS113306">
    <property type="protein sequence ID" value="EAY12194.1"/>
    <property type="molecule type" value="Genomic_DNA"/>
</dbReference>
<evidence type="ECO:0000313" key="5">
    <source>
        <dbReference type="Proteomes" id="UP000001542"/>
    </source>
</evidence>
<keyword evidence="2 3" id="KW-0040">ANK repeat</keyword>
<dbReference type="InterPro" id="IPR036770">
    <property type="entry name" value="Ankyrin_rpt-contain_sf"/>
</dbReference>
<dbReference type="Pfam" id="PF12796">
    <property type="entry name" value="Ank_2"/>
    <property type="match status" value="1"/>
</dbReference>
<dbReference type="PANTHER" id="PTHR24188:SF29">
    <property type="entry name" value="GH09064P"/>
    <property type="match status" value="1"/>
</dbReference>
<dbReference type="AlphaFoldDB" id="A2E5B4"/>
<gene>
    <name evidence="4" type="ORF">TVAG_004000</name>
</gene>
<dbReference type="PROSITE" id="PS50088">
    <property type="entry name" value="ANK_REPEAT"/>
    <property type="match status" value="1"/>
</dbReference>
<dbReference type="PROSITE" id="PS50297">
    <property type="entry name" value="ANK_REP_REGION"/>
    <property type="match status" value="1"/>
</dbReference>
<name>A2E5B4_TRIV3</name>
<dbReference type="OrthoDB" id="194358at2759"/>
<evidence type="ECO:0000313" key="4">
    <source>
        <dbReference type="EMBL" id="EAY12194.1"/>
    </source>
</evidence>
<protein>
    <submittedName>
        <fullName evidence="4">Ankyrin repeat protein, putative</fullName>
    </submittedName>
</protein>
<dbReference type="InterPro" id="IPR002110">
    <property type="entry name" value="Ankyrin_rpt"/>
</dbReference>
<dbReference type="Proteomes" id="UP000001542">
    <property type="component" value="Unassembled WGS sequence"/>
</dbReference>
<dbReference type="PANTHER" id="PTHR24188">
    <property type="entry name" value="ANKYRIN REPEAT PROTEIN"/>
    <property type="match status" value="1"/>
</dbReference>
<dbReference type="VEuPathDB" id="TrichDB:TVAG_004000"/>
<dbReference type="VEuPathDB" id="TrichDB:TVAGG3_0476060"/>
<dbReference type="SUPFAM" id="SSF48403">
    <property type="entry name" value="Ankyrin repeat"/>
    <property type="match status" value="1"/>
</dbReference>
<organism evidence="4 5">
    <name type="scientific">Trichomonas vaginalis (strain ATCC PRA-98 / G3)</name>
    <dbReference type="NCBI Taxonomy" id="412133"/>
    <lineage>
        <taxon>Eukaryota</taxon>
        <taxon>Metamonada</taxon>
        <taxon>Parabasalia</taxon>
        <taxon>Trichomonadida</taxon>
        <taxon>Trichomonadidae</taxon>
        <taxon>Trichomonas</taxon>
    </lineage>
</organism>
<dbReference type="InParanoid" id="A2E5B4"/>
<sequence length="88" mass="10208">MMAIACEEFREKRMMTYVLSDACKKGNLDLVKSLIECNYDIELMNHARETPLMIASRYNKLEVVKYLISVGADKEVKCFYEMTPLICT</sequence>
<reference evidence="4" key="1">
    <citation type="submission" date="2006-10" db="EMBL/GenBank/DDBJ databases">
        <authorList>
            <person name="Amadeo P."/>
            <person name="Zhao Q."/>
            <person name="Wortman J."/>
            <person name="Fraser-Liggett C."/>
            <person name="Carlton J."/>
        </authorList>
    </citation>
    <scope>NUCLEOTIDE SEQUENCE</scope>
    <source>
        <strain evidence="4">G3</strain>
    </source>
</reference>
<proteinExistence type="predicted"/>
<dbReference type="SMART" id="SM00248">
    <property type="entry name" value="ANK"/>
    <property type="match status" value="2"/>
</dbReference>
<dbReference type="Gene3D" id="1.25.40.20">
    <property type="entry name" value="Ankyrin repeat-containing domain"/>
    <property type="match status" value="1"/>
</dbReference>
<accession>A2E5B4</accession>
<feature type="repeat" description="ANK" evidence="3">
    <location>
        <begin position="47"/>
        <end position="79"/>
    </location>
</feature>
<dbReference type="SMR" id="A2E5B4"/>
<dbReference type="KEGG" id="tva:4770156"/>